<dbReference type="EMBL" id="NUAN01000166">
    <property type="protein sequence ID" value="PEN88565.1"/>
    <property type="molecule type" value="Genomic_DNA"/>
</dbReference>
<comment type="caution">
    <text evidence="2">The sequence shown here is derived from an EMBL/GenBank/DDBJ whole genome shotgun (WGS) entry which is preliminary data.</text>
</comment>
<feature type="signal peptide" evidence="1">
    <location>
        <begin position="1"/>
        <end position="25"/>
    </location>
</feature>
<dbReference type="Proteomes" id="UP000220691">
    <property type="component" value="Unassembled WGS sequence"/>
</dbReference>
<evidence type="ECO:0000256" key="1">
    <source>
        <dbReference type="SAM" id="SignalP"/>
    </source>
</evidence>
<evidence type="ECO:0000313" key="3">
    <source>
        <dbReference type="Proteomes" id="UP000220691"/>
    </source>
</evidence>
<keyword evidence="1" id="KW-0732">Signal</keyword>
<dbReference type="RefSeq" id="WP_098127389.1">
    <property type="nucleotide sequence ID" value="NZ_NUAN01000166.1"/>
</dbReference>
<gene>
    <name evidence="2" type="ORF">CN553_23435</name>
</gene>
<evidence type="ECO:0008006" key="4">
    <source>
        <dbReference type="Google" id="ProtNLM"/>
    </source>
</evidence>
<sequence length="62" mass="6931">MKNKKKQMRKGIVLAITLGSGWNIAGDLSHATGNELSQIQIIVEWDEHKLYDKGDTVTYKGT</sequence>
<accession>A0A9X6U838</accession>
<protein>
    <recommendedName>
        <fullName evidence="4">Cell wall anchor protein</fullName>
    </recommendedName>
</protein>
<proteinExistence type="predicted"/>
<organism evidence="2 3">
    <name type="scientific">Bacillus cereus</name>
    <dbReference type="NCBI Taxonomy" id="1396"/>
    <lineage>
        <taxon>Bacteria</taxon>
        <taxon>Bacillati</taxon>
        <taxon>Bacillota</taxon>
        <taxon>Bacilli</taxon>
        <taxon>Bacillales</taxon>
        <taxon>Bacillaceae</taxon>
        <taxon>Bacillus</taxon>
        <taxon>Bacillus cereus group</taxon>
    </lineage>
</organism>
<reference evidence="2 3" key="1">
    <citation type="submission" date="2017-09" db="EMBL/GenBank/DDBJ databases">
        <title>Large-scale bioinformatics analysis of Bacillus genomes uncovers conserved roles of natural products in bacterial physiology.</title>
        <authorList>
            <consortium name="Agbiome Team Llc"/>
            <person name="Bleich R.M."/>
            <person name="Kirk G.J."/>
            <person name="Santa Maria K.C."/>
            <person name="Allen S.E."/>
            <person name="Farag S."/>
            <person name="Shank E.A."/>
            <person name="Bowers A."/>
        </authorList>
    </citation>
    <scope>NUCLEOTIDE SEQUENCE [LARGE SCALE GENOMIC DNA]</scope>
    <source>
        <strain evidence="2 3">AFS027647</strain>
    </source>
</reference>
<feature type="chain" id="PRO_5040936052" description="Cell wall anchor protein" evidence="1">
    <location>
        <begin position="26"/>
        <end position="62"/>
    </location>
</feature>
<name>A0A9X6U838_BACCE</name>
<evidence type="ECO:0000313" key="2">
    <source>
        <dbReference type="EMBL" id="PEN88565.1"/>
    </source>
</evidence>
<dbReference type="AlphaFoldDB" id="A0A9X6U838"/>